<dbReference type="EMBL" id="ALBS01000073">
    <property type="protein sequence ID" value="EJT51193.1"/>
    <property type="molecule type" value="Genomic_DNA"/>
</dbReference>
<dbReference type="OrthoDB" id="414175at2759"/>
<comment type="caution">
    <text evidence="1">The sequence shown here is derived from an EMBL/GenBank/DDBJ whole genome shotgun (WGS) entry which is preliminary data.</text>
</comment>
<dbReference type="AlphaFoldDB" id="J5R822"/>
<dbReference type="GeneID" id="25991169"/>
<dbReference type="Proteomes" id="UP000002748">
    <property type="component" value="Unassembled WGS sequence"/>
</dbReference>
<organism evidence="1 2">
    <name type="scientific">Trichosporon asahii var. asahii (strain ATCC 90039 / CBS 2479 / JCM 2466 / KCTC 7840 / NBRC 103889/ NCYC 2677 / UAMH 7654)</name>
    <name type="common">Yeast</name>
    <dbReference type="NCBI Taxonomy" id="1186058"/>
    <lineage>
        <taxon>Eukaryota</taxon>
        <taxon>Fungi</taxon>
        <taxon>Dikarya</taxon>
        <taxon>Basidiomycota</taxon>
        <taxon>Agaricomycotina</taxon>
        <taxon>Tremellomycetes</taxon>
        <taxon>Trichosporonales</taxon>
        <taxon>Trichosporonaceae</taxon>
        <taxon>Trichosporon</taxon>
    </lineage>
</organism>
<name>J5R822_TRIAS</name>
<proteinExistence type="predicted"/>
<dbReference type="RefSeq" id="XP_014182144.1">
    <property type="nucleotide sequence ID" value="XM_014326669.1"/>
</dbReference>
<dbReference type="VEuPathDB" id="FungiDB:A1Q1_07657"/>
<dbReference type="HOGENOM" id="CLU_602946_0_0_1"/>
<reference evidence="1 2" key="1">
    <citation type="journal article" date="2012" name="Eukaryot. Cell">
        <title>Draft genome sequence of CBS 2479, the standard type strain of Trichosporon asahii.</title>
        <authorList>
            <person name="Yang R.Y."/>
            <person name="Li H.T."/>
            <person name="Zhu H."/>
            <person name="Zhou G.P."/>
            <person name="Wang M."/>
            <person name="Wang L."/>
        </authorList>
    </citation>
    <scope>NUCLEOTIDE SEQUENCE [LARGE SCALE GENOMIC DNA]</scope>
    <source>
        <strain evidence="2">ATCC 90039 / CBS 2479 / JCM 2466 / KCTC 7840 / NCYC 2677 / UAMH 7654</strain>
    </source>
</reference>
<evidence type="ECO:0000313" key="1">
    <source>
        <dbReference type="EMBL" id="EJT51193.1"/>
    </source>
</evidence>
<protein>
    <submittedName>
        <fullName evidence="1">Uncharacterized protein</fullName>
    </submittedName>
</protein>
<gene>
    <name evidence="1" type="ORF">A1Q1_07657</name>
</gene>
<accession>J5R822</accession>
<sequence>MLRSKAPESVVSKARIPYGFRADAAQRPILRPTPAPYWNGKRQSPACFSTLPDPMCSRLPHTLGYRQQDQHCPRDRFGALAPPARGSTLSDHAALSINILISRHPSLPLRRGHGGMGVPKPRQVRFATLLVLLLLALLLVVNDCRSGWGWAWRTRDRLTALIFLRPTEPGARSQLLQHLLIAQPPAAFRTPSLKEAPLLALYVFSTSNVAGYMRRQLIRRQSPLKRLPEEYQPLVQLRFVIGQPVTPTKLLWTLPEDLSAEQDEHEDLVFIDEDVDGGKSLAWMRAVGQGEPAQWVFKAGDDLYFTGSLYGFSWPVVAAVGAARLTEDEVRLPRQEDVRTGDVMLSLPSAPGSDLKAEFPCLPSCSDEALDKLAQDQVNRHDARVGTNPRTGLRYVNVLSRIGVWHDGVWWPAGRKALAWQGLEKDTDFIAASNDARTDWRPPRWIRKRLNLDQ</sequence>
<dbReference type="KEGG" id="tasa:A1Q1_07657"/>
<evidence type="ECO:0000313" key="2">
    <source>
        <dbReference type="Proteomes" id="UP000002748"/>
    </source>
</evidence>